<feature type="transmembrane region" description="Helical" evidence="1">
    <location>
        <begin position="369"/>
        <end position="385"/>
    </location>
</feature>
<keyword evidence="3" id="KW-1185">Reference proteome</keyword>
<organism evidence="2 3">
    <name type="scientific">Chengkuizengella marina</name>
    <dbReference type="NCBI Taxonomy" id="2507566"/>
    <lineage>
        <taxon>Bacteria</taxon>
        <taxon>Bacillati</taxon>
        <taxon>Bacillota</taxon>
        <taxon>Bacilli</taxon>
        <taxon>Bacillales</taxon>
        <taxon>Paenibacillaceae</taxon>
        <taxon>Chengkuizengella</taxon>
    </lineage>
</organism>
<feature type="transmembrane region" description="Helical" evidence="1">
    <location>
        <begin position="28"/>
        <end position="45"/>
    </location>
</feature>
<dbReference type="AlphaFoldDB" id="A0A6N9Q3H0"/>
<dbReference type="RefSeq" id="WP_160646125.1">
    <property type="nucleotide sequence ID" value="NZ_SIJB01000023.1"/>
</dbReference>
<protein>
    <submittedName>
        <fullName evidence="2">Uncharacterized protein</fullName>
    </submittedName>
</protein>
<feature type="transmembrane region" description="Helical" evidence="1">
    <location>
        <begin position="238"/>
        <end position="256"/>
    </location>
</feature>
<name>A0A6N9Q3H0_9BACL</name>
<feature type="transmembrane region" description="Helical" evidence="1">
    <location>
        <begin position="157"/>
        <end position="182"/>
    </location>
</feature>
<feature type="transmembrane region" description="Helical" evidence="1">
    <location>
        <begin position="57"/>
        <end position="75"/>
    </location>
</feature>
<feature type="transmembrane region" description="Helical" evidence="1">
    <location>
        <begin position="116"/>
        <end position="137"/>
    </location>
</feature>
<keyword evidence="1" id="KW-0812">Transmembrane</keyword>
<dbReference type="Proteomes" id="UP000448943">
    <property type="component" value="Unassembled WGS sequence"/>
</dbReference>
<feature type="transmembrane region" description="Helical" evidence="1">
    <location>
        <begin position="391"/>
        <end position="410"/>
    </location>
</feature>
<keyword evidence="1" id="KW-1133">Transmembrane helix</keyword>
<proteinExistence type="predicted"/>
<feature type="transmembrane region" description="Helical" evidence="1">
    <location>
        <begin position="189"/>
        <end position="207"/>
    </location>
</feature>
<reference evidence="2 3" key="1">
    <citation type="submission" date="2019-01" db="EMBL/GenBank/DDBJ databases">
        <title>Chengkuizengella sp. nov., isolated from deep-sea sediment of East Pacific Ocean.</title>
        <authorList>
            <person name="Yang J."/>
            <person name="Lai Q."/>
            <person name="Shao Z."/>
        </authorList>
    </citation>
    <scope>NUCLEOTIDE SEQUENCE [LARGE SCALE GENOMIC DNA]</scope>
    <source>
        <strain evidence="2 3">YPA3-1-1</strain>
    </source>
</reference>
<dbReference type="OrthoDB" id="9824944at2"/>
<sequence>MQYFTHYKVAVSSLALFLIFFIPNSGLIGVPVITSVFFIICGLLLSKKKVDNKLQITPIYILLIPLIYSLFIILFSQSGDLYYFILFTKLIIISLGLYYLIILFNLNIYESLKSILIVLLVNVLITYVQYFDLFSLGDFALNLNSTFLLHAYKPYRAMGLMAGYDANGIIIAMTFVLSIILIKISNSRTAKLFYIASAILCGFSIFFTSRTGLLTLLLFFLIFSFLTSKNLFRYVMNIIIYILIVIVILLGGSKIIKSQYPILYEQSYNFMFEAFINYTETGEFYTSSFDNTLENHYELTNDLIKLIFGTSYSNASKLGGYSDVGYVQIINGLGIIGLIIIIFIYIYWFIKLFNMSKYFKRQLNVKINIIYYLYTIILLMFIINIKGPYFFANTIFFLFLFLFNLVFIKFKYSRKLSMN</sequence>
<dbReference type="EMBL" id="SIJB01000023">
    <property type="protein sequence ID" value="NBI29331.1"/>
    <property type="molecule type" value="Genomic_DNA"/>
</dbReference>
<comment type="caution">
    <text evidence="2">The sequence shown here is derived from an EMBL/GenBank/DDBJ whole genome shotgun (WGS) entry which is preliminary data.</text>
</comment>
<feature type="transmembrane region" description="Helical" evidence="1">
    <location>
        <begin position="326"/>
        <end position="348"/>
    </location>
</feature>
<accession>A0A6N9Q3H0</accession>
<feature type="transmembrane region" description="Helical" evidence="1">
    <location>
        <begin position="213"/>
        <end position="231"/>
    </location>
</feature>
<feature type="transmembrane region" description="Helical" evidence="1">
    <location>
        <begin position="81"/>
        <end position="104"/>
    </location>
</feature>
<evidence type="ECO:0000256" key="1">
    <source>
        <dbReference type="SAM" id="Phobius"/>
    </source>
</evidence>
<gene>
    <name evidence="2" type="ORF">ERL59_10200</name>
</gene>
<evidence type="ECO:0000313" key="2">
    <source>
        <dbReference type="EMBL" id="NBI29331.1"/>
    </source>
</evidence>
<keyword evidence="1" id="KW-0472">Membrane</keyword>
<evidence type="ECO:0000313" key="3">
    <source>
        <dbReference type="Proteomes" id="UP000448943"/>
    </source>
</evidence>